<dbReference type="EMBL" id="JACGWN010000004">
    <property type="protein sequence ID" value="KAL0452767.1"/>
    <property type="molecule type" value="Genomic_DNA"/>
</dbReference>
<reference evidence="1" key="2">
    <citation type="journal article" date="2024" name="Plant">
        <title>Genomic evolution and insights into agronomic trait innovations of Sesamum species.</title>
        <authorList>
            <person name="Miao H."/>
            <person name="Wang L."/>
            <person name="Qu L."/>
            <person name="Liu H."/>
            <person name="Sun Y."/>
            <person name="Le M."/>
            <person name="Wang Q."/>
            <person name="Wei S."/>
            <person name="Zheng Y."/>
            <person name="Lin W."/>
            <person name="Duan Y."/>
            <person name="Cao H."/>
            <person name="Xiong S."/>
            <person name="Wang X."/>
            <person name="Wei L."/>
            <person name="Li C."/>
            <person name="Ma Q."/>
            <person name="Ju M."/>
            <person name="Zhao R."/>
            <person name="Li G."/>
            <person name="Mu C."/>
            <person name="Tian Q."/>
            <person name="Mei H."/>
            <person name="Zhang T."/>
            <person name="Gao T."/>
            <person name="Zhang H."/>
        </authorList>
    </citation>
    <scope>NUCLEOTIDE SEQUENCE</scope>
    <source>
        <strain evidence="1">KEN1</strain>
    </source>
</reference>
<protein>
    <submittedName>
        <fullName evidence="1">Coronatine-insensitive protein 1</fullName>
    </submittedName>
</protein>
<dbReference type="AlphaFoldDB" id="A0AAW2XFE2"/>
<dbReference type="InterPro" id="IPR032675">
    <property type="entry name" value="LRR_dom_sf"/>
</dbReference>
<name>A0AAW2XFE2_9LAMI</name>
<reference evidence="1" key="1">
    <citation type="submission" date="2020-06" db="EMBL/GenBank/DDBJ databases">
        <authorList>
            <person name="Li T."/>
            <person name="Hu X."/>
            <person name="Zhang T."/>
            <person name="Song X."/>
            <person name="Zhang H."/>
            <person name="Dai N."/>
            <person name="Sheng W."/>
            <person name="Hou X."/>
            <person name="Wei L."/>
        </authorList>
    </citation>
    <scope>NUCLEOTIDE SEQUENCE</scope>
    <source>
        <strain evidence="1">KEN1</strain>
        <tissue evidence="1">Leaf</tissue>
    </source>
</reference>
<dbReference type="Gene3D" id="3.80.10.10">
    <property type="entry name" value="Ribonuclease Inhibitor"/>
    <property type="match status" value="1"/>
</dbReference>
<comment type="caution">
    <text evidence="1">The sequence shown here is derived from an EMBL/GenBank/DDBJ whole genome shotgun (WGS) entry which is preliminary data.</text>
</comment>
<organism evidence="1">
    <name type="scientific">Sesamum latifolium</name>
    <dbReference type="NCBI Taxonomy" id="2727402"/>
    <lineage>
        <taxon>Eukaryota</taxon>
        <taxon>Viridiplantae</taxon>
        <taxon>Streptophyta</taxon>
        <taxon>Embryophyta</taxon>
        <taxon>Tracheophyta</taxon>
        <taxon>Spermatophyta</taxon>
        <taxon>Magnoliopsida</taxon>
        <taxon>eudicotyledons</taxon>
        <taxon>Gunneridae</taxon>
        <taxon>Pentapetalae</taxon>
        <taxon>asterids</taxon>
        <taxon>lamiids</taxon>
        <taxon>Lamiales</taxon>
        <taxon>Pedaliaceae</taxon>
        <taxon>Sesamum</taxon>
    </lineage>
</organism>
<sequence>MVRPNWNIELIPAKQHLVEDADRQRVVIVEDPAHILAYYSLAGARTDFPDSVKPLDPHTLFNP</sequence>
<gene>
    <name evidence="1" type="ORF">Slati_1254800</name>
</gene>
<evidence type="ECO:0000313" key="1">
    <source>
        <dbReference type="EMBL" id="KAL0452767.1"/>
    </source>
</evidence>
<proteinExistence type="predicted"/>
<accession>A0AAW2XFE2</accession>